<dbReference type="SUPFAM" id="SSF47592">
    <property type="entry name" value="SWIB/MDM2 domain"/>
    <property type="match status" value="1"/>
</dbReference>
<dbReference type="AlphaFoldDB" id="A0AAD5GIN6"/>
<evidence type="ECO:0000313" key="2">
    <source>
        <dbReference type="EMBL" id="KAI7741701.1"/>
    </source>
</evidence>
<protein>
    <recommendedName>
        <fullName evidence="1">DM2 domain-containing protein</fullName>
    </recommendedName>
</protein>
<dbReference type="InterPro" id="IPR003121">
    <property type="entry name" value="SWIB_MDM2_domain"/>
</dbReference>
<dbReference type="InterPro" id="IPR036885">
    <property type="entry name" value="SWIB_MDM2_dom_sf"/>
</dbReference>
<accession>A0AAD5GIN6</accession>
<proteinExistence type="predicted"/>
<reference evidence="2" key="1">
    <citation type="submission" date="2022-06" db="EMBL/GenBank/DDBJ databases">
        <title>Uncovering the hologenomic basis of an extraordinary plant invasion.</title>
        <authorList>
            <person name="Bieker V.C."/>
            <person name="Martin M.D."/>
            <person name="Gilbert T."/>
            <person name="Hodgins K."/>
            <person name="Battlay P."/>
            <person name="Petersen B."/>
            <person name="Wilson J."/>
        </authorList>
    </citation>
    <scope>NUCLEOTIDE SEQUENCE</scope>
    <source>
        <strain evidence="2">AA19_3_7</strain>
        <tissue evidence="2">Leaf</tissue>
    </source>
</reference>
<comment type="caution">
    <text evidence="2">The sequence shown here is derived from an EMBL/GenBank/DDBJ whole genome shotgun (WGS) entry which is preliminary data.</text>
</comment>
<evidence type="ECO:0000259" key="1">
    <source>
        <dbReference type="PROSITE" id="PS51925"/>
    </source>
</evidence>
<sequence>MNEAKAMVLHYARFNGLTGTFFKMVEVIFDDKLTDLFGKEGADFSQIPTLLPLLAKHLLPED</sequence>
<gene>
    <name evidence="2" type="ORF">M8C21_030472</name>
</gene>
<dbReference type="Proteomes" id="UP001206925">
    <property type="component" value="Unassembled WGS sequence"/>
</dbReference>
<organism evidence="2 3">
    <name type="scientific">Ambrosia artemisiifolia</name>
    <name type="common">Common ragweed</name>
    <dbReference type="NCBI Taxonomy" id="4212"/>
    <lineage>
        <taxon>Eukaryota</taxon>
        <taxon>Viridiplantae</taxon>
        <taxon>Streptophyta</taxon>
        <taxon>Embryophyta</taxon>
        <taxon>Tracheophyta</taxon>
        <taxon>Spermatophyta</taxon>
        <taxon>Magnoliopsida</taxon>
        <taxon>eudicotyledons</taxon>
        <taxon>Gunneridae</taxon>
        <taxon>Pentapetalae</taxon>
        <taxon>asterids</taxon>
        <taxon>campanulids</taxon>
        <taxon>Asterales</taxon>
        <taxon>Asteraceae</taxon>
        <taxon>Asteroideae</taxon>
        <taxon>Heliantheae alliance</taxon>
        <taxon>Heliantheae</taxon>
        <taxon>Ambrosia</taxon>
    </lineage>
</organism>
<feature type="domain" description="DM2" evidence="1">
    <location>
        <begin position="1"/>
        <end position="60"/>
    </location>
</feature>
<name>A0AAD5GIN6_AMBAR</name>
<evidence type="ECO:0000313" key="3">
    <source>
        <dbReference type="Proteomes" id="UP001206925"/>
    </source>
</evidence>
<dbReference type="PROSITE" id="PS51925">
    <property type="entry name" value="SWIB_MDM2"/>
    <property type="match status" value="1"/>
</dbReference>
<keyword evidence="3" id="KW-1185">Reference proteome</keyword>
<dbReference type="EMBL" id="JAMZMK010008145">
    <property type="protein sequence ID" value="KAI7741701.1"/>
    <property type="molecule type" value="Genomic_DNA"/>
</dbReference>